<keyword evidence="1 5" id="KW-0963">Cytoplasm</keyword>
<dbReference type="InterPro" id="IPR001789">
    <property type="entry name" value="Sig_transdc_resp-reg_receiver"/>
</dbReference>
<dbReference type="InterPro" id="IPR000673">
    <property type="entry name" value="Sig_transdc_resp-reg_Me-estase"/>
</dbReference>
<feature type="domain" description="Response regulatory" evidence="8">
    <location>
        <begin position="30"/>
        <end position="147"/>
    </location>
</feature>
<dbReference type="NCBIfam" id="NF001965">
    <property type="entry name" value="PRK00742.1"/>
    <property type="match status" value="1"/>
</dbReference>
<dbReference type="CDD" id="cd17541">
    <property type="entry name" value="REC_CheB-like"/>
    <property type="match status" value="1"/>
</dbReference>
<dbReference type="GO" id="GO:0032259">
    <property type="term" value="P:methylation"/>
    <property type="evidence" value="ECO:0007669"/>
    <property type="project" value="UniProtKB-KW"/>
</dbReference>
<dbReference type="InterPro" id="IPR035909">
    <property type="entry name" value="CheB_C"/>
</dbReference>
<comment type="PTM">
    <text evidence="5">Phosphorylated by CheA. Phosphorylation of the N-terminal regulatory domain activates the methylesterase activity.</text>
</comment>
<keyword evidence="3 5" id="KW-0378">Hydrolase</keyword>
<evidence type="ECO:0000256" key="1">
    <source>
        <dbReference type="ARBA" id="ARBA00022490"/>
    </source>
</evidence>
<evidence type="ECO:0000259" key="9">
    <source>
        <dbReference type="PROSITE" id="PS50122"/>
    </source>
</evidence>
<reference evidence="10 11" key="1">
    <citation type="submission" date="2019-05" db="EMBL/GenBank/DDBJ databases">
        <title>Sulfitobacter sabulilitoris sp. nov., isolated from a marine sand.</title>
        <authorList>
            <person name="Yoon J.-H."/>
        </authorList>
    </citation>
    <scope>NUCLEOTIDE SEQUENCE [LARGE SCALE GENOMIC DNA]</scope>
    <source>
        <strain evidence="10 11">HSMS-29</strain>
    </source>
</reference>
<evidence type="ECO:0000259" key="8">
    <source>
        <dbReference type="PROSITE" id="PS50110"/>
    </source>
</evidence>
<feature type="active site" evidence="5 6">
    <location>
        <position position="316"/>
    </location>
</feature>
<dbReference type="Pfam" id="PF01339">
    <property type="entry name" value="CheB_methylest"/>
    <property type="match status" value="1"/>
</dbReference>
<dbReference type="EC" id="3.1.1.61" evidence="5"/>
<comment type="function">
    <text evidence="5">Involved in chemotaxis. Part of a chemotaxis signal transduction system that modulates chemotaxis in response to various stimuli. Catalyzes the demethylation of specific methylglutamate residues introduced into the chemoreceptors (methyl-accepting chemotaxis proteins or MCP) by CheR. Also mediates the irreversible deamidation of specific glutamine residues to glutamic acid.</text>
</comment>
<dbReference type="PROSITE" id="PS50110">
    <property type="entry name" value="RESPONSE_REGULATORY"/>
    <property type="match status" value="1"/>
</dbReference>
<dbReference type="InterPro" id="IPR011006">
    <property type="entry name" value="CheY-like_superfamily"/>
</dbReference>
<dbReference type="PROSITE" id="PS50122">
    <property type="entry name" value="CHEB"/>
    <property type="match status" value="1"/>
</dbReference>
<proteinExistence type="inferred from homology"/>
<dbReference type="AlphaFoldDB" id="A0A5S3PK39"/>
<feature type="active site" evidence="5 6">
    <location>
        <position position="220"/>
    </location>
</feature>
<keyword evidence="5 7" id="KW-0597">Phosphoprotein</keyword>
<dbReference type="PANTHER" id="PTHR42872:SF6">
    <property type="entry name" value="PROTEIN-GLUTAMATE METHYLESTERASE_PROTEIN-GLUTAMINE GLUTAMINASE"/>
    <property type="match status" value="1"/>
</dbReference>
<dbReference type="Pfam" id="PF00072">
    <property type="entry name" value="Response_reg"/>
    <property type="match status" value="1"/>
</dbReference>
<comment type="subcellular location">
    <subcellularLocation>
        <location evidence="5">Cytoplasm</location>
    </subcellularLocation>
</comment>
<keyword evidence="10" id="KW-0489">Methyltransferase</keyword>
<protein>
    <recommendedName>
        <fullName evidence="5">Protein-glutamate methylesterase/protein-glutamine glutaminase</fullName>
        <ecNumber evidence="5">3.1.1.61</ecNumber>
        <ecNumber evidence="5">3.5.1.44</ecNumber>
    </recommendedName>
</protein>
<dbReference type="SMART" id="SM00448">
    <property type="entry name" value="REC"/>
    <property type="match status" value="1"/>
</dbReference>
<dbReference type="RefSeq" id="WP_138660843.1">
    <property type="nucleotide sequence ID" value="NZ_VANS01000001.1"/>
</dbReference>
<sequence length="385" mass="41283">MAHLSRIKRKHCVNPVNTQPQSDRIGAVKRVAIVDDDAAFRMWVRRMLTADSRFIVVAEAANALEAREVVRTARPDVLTLDVEMPGMNGLEFLARLMAVHPMPVVMMSGRTKQGGANAIHALSIGAVDCIHKPETGCDRDTVRSICDRIHLAACSRVIARAQPVPRPDLSPVSSLTSGPHGQCRRGSLIVIGASTGGVAALETVLHDLAANGPPVMIVQHMPGPFMVSFVERLNRSLPQRVHLAFDGAVLARGDIALAPGFQLHTTLAREDGRWVCRLRPDEGRALHCPSVDVLFASVVEHAKSVSAALLTGLGRDGANSMKQLHDAGAFTIAQDEDSCVVFGMPRAAIAEGAVSRVVPLNRIGSVLRQHHDGPRAPATRRGGQV</sequence>
<comment type="catalytic activity">
    <reaction evidence="5">
        <text>L-glutaminyl-[protein] + H2O = L-glutamyl-[protein] + NH4(+)</text>
        <dbReference type="Rhea" id="RHEA:16441"/>
        <dbReference type="Rhea" id="RHEA-COMP:10207"/>
        <dbReference type="Rhea" id="RHEA-COMP:10208"/>
        <dbReference type="ChEBI" id="CHEBI:15377"/>
        <dbReference type="ChEBI" id="CHEBI:28938"/>
        <dbReference type="ChEBI" id="CHEBI:29973"/>
        <dbReference type="ChEBI" id="CHEBI:30011"/>
        <dbReference type="EC" id="3.5.1.44"/>
    </reaction>
</comment>
<feature type="modified residue" description="4-aspartylphosphate" evidence="5 7">
    <location>
        <position position="81"/>
    </location>
</feature>
<dbReference type="InterPro" id="IPR008248">
    <property type="entry name" value="CheB-like"/>
</dbReference>
<dbReference type="HAMAP" id="MF_00099">
    <property type="entry name" value="CheB_chemtxs"/>
    <property type="match status" value="1"/>
</dbReference>
<organism evidence="10 11">
    <name type="scientific">Sulfitobacter sabulilitoris</name>
    <dbReference type="NCBI Taxonomy" id="2562655"/>
    <lineage>
        <taxon>Bacteria</taxon>
        <taxon>Pseudomonadati</taxon>
        <taxon>Pseudomonadota</taxon>
        <taxon>Alphaproteobacteria</taxon>
        <taxon>Rhodobacterales</taxon>
        <taxon>Roseobacteraceae</taxon>
        <taxon>Sulfitobacter</taxon>
    </lineage>
</organism>
<dbReference type="GO" id="GO:0050568">
    <property type="term" value="F:protein-glutamine glutaminase activity"/>
    <property type="evidence" value="ECO:0007669"/>
    <property type="project" value="UniProtKB-UniRule"/>
</dbReference>
<dbReference type="Gene3D" id="3.40.50.180">
    <property type="entry name" value="Methylesterase CheB, C-terminal domain"/>
    <property type="match status" value="1"/>
</dbReference>
<evidence type="ECO:0000313" key="10">
    <source>
        <dbReference type="EMBL" id="TMM54671.1"/>
    </source>
</evidence>
<dbReference type="GO" id="GO:0006935">
    <property type="term" value="P:chemotaxis"/>
    <property type="evidence" value="ECO:0007669"/>
    <property type="project" value="UniProtKB-UniRule"/>
</dbReference>
<evidence type="ECO:0000256" key="5">
    <source>
        <dbReference type="HAMAP-Rule" id="MF_00099"/>
    </source>
</evidence>
<keyword evidence="10" id="KW-0808">Transferase</keyword>
<evidence type="ECO:0000256" key="3">
    <source>
        <dbReference type="ARBA" id="ARBA00022801"/>
    </source>
</evidence>
<comment type="catalytic activity">
    <reaction evidence="4 5">
        <text>[protein]-L-glutamate 5-O-methyl ester + H2O = L-glutamyl-[protein] + methanol + H(+)</text>
        <dbReference type="Rhea" id="RHEA:23236"/>
        <dbReference type="Rhea" id="RHEA-COMP:10208"/>
        <dbReference type="Rhea" id="RHEA-COMP:10311"/>
        <dbReference type="ChEBI" id="CHEBI:15377"/>
        <dbReference type="ChEBI" id="CHEBI:15378"/>
        <dbReference type="ChEBI" id="CHEBI:17790"/>
        <dbReference type="ChEBI" id="CHEBI:29973"/>
        <dbReference type="ChEBI" id="CHEBI:82795"/>
        <dbReference type="EC" id="3.1.1.61"/>
    </reaction>
</comment>
<dbReference type="EMBL" id="VANS01000001">
    <property type="protein sequence ID" value="TMM54671.1"/>
    <property type="molecule type" value="Genomic_DNA"/>
</dbReference>
<dbReference type="EC" id="3.5.1.44" evidence="5"/>
<comment type="caution">
    <text evidence="10">The sequence shown here is derived from an EMBL/GenBank/DDBJ whole genome shotgun (WGS) entry which is preliminary data.</text>
</comment>
<feature type="domain" description="CheB-type methylesterase" evidence="9">
    <location>
        <begin position="171"/>
        <end position="369"/>
    </location>
</feature>
<dbReference type="PANTHER" id="PTHR42872">
    <property type="entry name" value="PROTEIN-GLUTAMATE METHYLESTERASE/PROTEIN-GLUTAMINE GLUTAMINASE"/>
    <property type="match status" value="1"/>
</dbReference>
<dbReference type="PIRSF" id="PIRSF000876">
    <property type="entry name" value="RR_chemtxs_CheB"/>
    <property type="match status" value="1"/>
</dbReference>
<keyword evidence="2 5" id="KW-0145">Chemotaxis</keyword>
<dbReference type="SUPFAM" id="SSF52738">
    <property type="entry name" value="Methylesterase CheB, C-terminal domain"/>
    <property type="match status" value="1"/>
</dbReference>
<dbReference type="Proteomes" id="UP000309550">
    <property type="component" value="Unassembled WGS sequence"/>
</dbReference>
<comment type="domain">
    <text evidence="5">Contains a C-terminal catalytic domain, and an N-terminal region which modulates catalytic activity.</text>
</comment>
<dbReference type="GO" id="GO:0000156">
    <property type="term" value="F:phosphorelay response regulator activity"/>
    <property type="evidence" value="ECO:0007669"/>
    <property type="project" value="InterPro"/>
</dbReference>
<dbReference type="SUPFAM" id="SSF52172">
    <property type="entry name" value="CheY-like"/>
    <property type="match status" value="1"/>
</dbReference>
<dbReference type="OrthoDB" id="9793421at2"/>
<keyword evidence="11" id="KW-1185">Reference proteome</keyword>
<dbReference type="GO" id="GO:0008984">
    <property type="term" value="F:protein-glutamate methylesterase activity"/>
    <property type="evidence" value="ECO:0007669"/>
    <property type="project" value="UniProtKB-UniRule"/>
</dbReference>
<accession>A0A5S3PK39</accession>
<name>A0A5S3PK39_9RHOB</name>
<dbReference type="CDD" id="cd16432">
    <property type="entry name" value="CheB_Rec"/>
    <property type="match status" value="1"/>
</dbReference>
<dbReference type="GO" id="GO:0008168">
    <property type="term" value="F:methyltransferase activity"/>
    <property type="evidence" value="ECO:0007669"/>
    <property type="project" value="UniProtKB-KW"/>
</dbReference>
<dbReference type="Gene3D" id="3.40.50.2300">
    <property type="match status" value="1"/>
</dbReference>
<feature type="active site" evidence="5 6">
    <location>
        <position position="194"/>
    </location>
</feature>
<dbReference type="GO" id="GO:0005737">
    <property type="term" value="C:cytoplasm"/>
    <property type="evidence" value="ECO:0007669"/>
    <property type="project" value="UniProtKB-SubCell"/>
</dbReference>
<evidence type="ECO:0000256" key="6">
    <source>
        <dbReference type="PROSITE-ProRule" id="PRU00050"/>
    </source>
</evidence>
<evidence type="ECO:0000256" key="4">
    <source>
        <dbReference type="ARBA" id="ARBA00048267"/>
    </source>
</evidence>
<evidence type="ECO:0000256" key="7">
    <source>
        <dbReference type="PROSITE-ProRule" id="PRU00169"/>
    </source>
</evidence>
<gene>
    <name evidence="5 10" type="primary">cheB</name>
    <name evidence="10" type="ORF">FDT80_03530</name>
</gene>
<evidence type="ECO:0000256" key="2">
    <source>
        <dbReference type="ARBA" id="ARBA00022500"/>
    </source>
</evidence>
<evidence type="ECO:0000313" key="11">
    <source>
        <dbReference type="Proteomes" id="UP000309550"/>
    </source>
</evidence>
<comment type="similarity">
    <text evidence="5">Belongs to the CheB family.</text>
</comment>